<dbReference type="Pfam" id="PF05050">
    <property type="entry name" value="Methyltransf_21"/>
    <property type="match status" value="1"/>
</dbReference>
<dbReference type="EMBL" id="CP060782">
    <property type="protein sequence ID" value="QNP46495.1"/>
    <property type="molecule type" value="Genomic_DNA"/>
</dbReference>
<accession>A0ABX6T9N4</accession>
<keyword evidence="2" id="KW-0808">Transferase</keyword>
<evidence type="ECO:0000313" key="3">
    <source>
        <dbReference type="Proteomes" id="UP000516105"/>
    </source>
</evidence>
<protein>
    <submittedName>
        <fullName evidence="2">FkbM family methyltransferase</fullName>
    </submittedName>
</protein>
<reference evidence="2 3" key="1">
    <citation type="submission" date="2020-08" db="EMBL/GenBank/DDBJ databases">
        <title>Genome sequence of Sphingomonas sediminicola KACC 15039T.</title>
        <authorList>
            <person name="Hyun D.-W."/>
            <person name="Bae J.-W."/>
        </authorList>
    </citation>
    <scope>NUCLEOTIDE SEQUENCE [LARGE SCALE GENOMIC DNA]</scope>
    <source>
        <strain evidence="2 3">KACC 15039</strain>
    </source>
</reference>
<dbReference type="PANTHER" id="PTHR34009:SF2">
    <property type="entry name" value="PROTEIN STAR"/>
    <property type="match status" value="1"/>
</dbReference>
<sequence>MRFHGQFEPPLDQYLWETFFIEKKDPGFFVECGAFDGVYDSSCLMFEESLGWTGVNIEASPVIFPLLEKQRPNSTNLQIALSRNSGTATFRHVSDAVHGDFLGWGSLEHQPAQAAEISQERMLVTEWQVQTCAWRDCEILQTAGNIDLFVLDVEGHEIAVIDGMAGAAVLPKVLCVEHGQVGIELLKGKLLELGFEFVSSLHVNSFFVLKL</sequence>
<feature type="domain" description="Methyltransferase FkbM" evidence="1">
    <location>
        <begin position="31"/>
        <end position="180"/>
    </location>
</feature>
<organism evidence="2 3">
    <name type="scientific">Sphingomonas sediminicola</name>
    <dbReference type="NCBI Taxonomy" id="386874"/>
    <lineage>
        <taxon>Bacteria</taxon>
        <taxon>Pseudomonadati</taxon>
        <taxon>Pseudomonadota</taxon>
        <taxon>Alphaproteobacteria</taxon>
        <taxon>Sphingomonadales</taxon>
        <taxon>Sphingomonadaceae</taxon>
        <taxon>Sphingomonas</taxon>
    </lineage>
</organism>
<evidence type="ECO:0000313" key="2">
    <source>
        <dbReference type="EMBL" id="QNP46495.1"/>
    </source>
</evidence>
<keyword evidence="2" id="KW-0489">Methyltransferase</keyword>
<dbReference type="SUPFAM" id="SSF53335">
    <property type="entry name" value="S-adenosyl-L-methionine-dependent methyltransferases"/>
    <property type="match status" value="1"/>
</dbReference>
<dbReference type="Gene3D" id="3.40.50.150">
    <property type="entry name" value="Vaccinia Virus protein VP39"/>
    <property type="match status" value="1"/>
</dbReference>
<dbReference type="InterPro" id="IPR053202">
    <property type="entry name" value="EGF_Rcpt_Signaling_Reg"/>
</dbReference>
<dbReference type="GO" id="GO:0032259">
    <property type="term" value="P:methylation"/>
    <property type="evidence" value="ECO:0007669"/>
    <property type="project" value="UniProtKB-KW"/>
</dbReference>
<dbReference type="GO" id="GO:0008168">
    <property type="term" value="F:methyltransferase activity"/>
    <property type="evidence" value="ECO:0007669"/>
    <property type="project" value="UniProtKB-KW"/>
</dbReference>
<gene>
    <name evidence="2" type="ORF">H9L14_04915</name>
</gene>
<dbReference type="InterPro" id="IPR029063">
    <property type="entry name" value="SAM-dependent_MTases_sf"/>
</dbReference>
<dbReference type="RefSeq" id="WP_187709448.1">
    <property type="nucleotide sequence ID" value="NZ_CP060782.1"/>
</dbReference>
<evidence type="ECO:0000259" key="1">
    <source>
        <dbReference type="Pfam" id="PF05050"/>
    </source>
</evidence>
<dbReference type="InterPro" id="IPR006342">
    <property type="entry name" value="FkbM_mtfrase"/>
</dbReference>
<keyword evidence="3" id="KW-1185">Reference proteome</keyword>
<proteinExistence type="predicted"/>
<dbReference type="Proteomes" id="UP000516105">
    <property type="component" value="Chromosome"/>
</dbReference>
<dbReference type="PANTHER" id="PTHR34009">
    <property type="entry name" value="PROTEIN STAR"/>
    <property type="match status" value="1"/>
</dbReference>
<name>A0ABX6T9N4_9SPHN</name>